<sequence length="69" mass="7839">MIVSMVHLYGMWCCICVSVADSSDWVFSPVTTARTIHFLCSLLGQSPNWWILAHLKTMEELQIGDMDGY</sequence>
<proteinExistence type="predicted"/>
<reference evidence="1 2" key="1">
    <citation type="journal article" date="2022" name="Hortic Res">
        <title>A haplotype resolved chromosomal level avocado genome allows analysis of novel avocado genes.</title>
        <authorList>
            <person name="Nath O."/>
            <person name="Fletcher S.J."/>
            <person name="Hayward A."/>
            <person name="Shaw L.M."/>
            <person name="Masouleh A.K."/>
            <person name="Furtado A."/>
            <person name="Henry R.J."/>
            <person name="Mitter N."/>
        </authorList>
    </citation>
    <scope>NUCLEOTIDE SEQUENCE [LARGE SCALE GENOMIC DNA]</scope>
    <source>
        <strain evidence="2">cv. Hass</strain>
    </source>
</reference>
<keyword evidence="2" id="KW-1185">Reference proteome</keyword>
<name>A0ACC2KK07_PERAE</name>
<protein>
    <submittedName>
        <fullName evidence="1">Uncharacterized protein</fullName>
    </submittedName>
</protein>
<dbReference type="EMBL" id="CM056817">
    <property type="protein sequence ID" value="KAJ8621340.1"/>
    <property type="molecule type" value="Genomic_DNA"/>
</dbReference>
<organism evidence="1 2">
    <name type="scientific">Persea americana</name>
    <name type="common">Avocado</name>
    <dbReference type="NCBI Taxonomy" id="3435"/>
    <lineage>
        <taxon>Eukaryota</taxon>
        <taxon>Viridiplantae</taxon>
        <taxon>Streptophyta</taxon>
        <taxon>Embryophyta</taxon>
        <taxon>Tracheophyta</taxon>
        <taxon>Spermatophyta</taxon>
        <taxon>Magnoliopsida</taxon>
        <taxon>Magnoliidae</taxon>
        <taxon>Laurales</taxon>
        <taxon>Lauraceae</taxon>
        <taxon>Persea</taxon>
    </lineage>
</organism>
<gene>
    <name evidence="1" type="ORF">MRB53_029869</name>
</gene>
<comment type="caution">
    <text evidence="1">The sequence shown here is derived from an EMBL/GenBank/DDBJ whole genome shotgun (WGS) entry which is preliminary data.</text>
</comment>
<evidence type="ECO:0000313" key="2">
    <source>
        <dbReference type="Proteomes" id="UP001234297"/>
    </source>
</evidence>
<dbReference type="Proteomes" id="UP001234297">
    <property type="component" value="Chromosome 9"/>
</dbReference>
<accession>A0ACC2KK07</accession>
<evidence type="ECO:0000313" key="1">
    <source>
        <dbReference type="EMBL" id="KAJ8621340.1"/>
    </source>
</evidence>